<dbReference type="PANTHER" id="PTHR13370:SF3">
    <property type="entry name" value="TRNA (GUANINE(10)-N2)-METHYLTRANSFERASE HOMOLOG"/>
    <property type="match status" value="1"/>
</dbReference>
<dbReference type="PANTHER" id="PTHR13370">
    <property type="entry name" value="RNA METHYLASE-RELATED"/>
    <property type="match status" value="1"/>
</dbReference>
<dbReference type="Proteomes" id="UP000604117">
    <property type="component" value="Unassembled WGS sequence"/>
</dbReference>
<dbReference type="InterPro" id="IPR029063">
    <property type="entry name" value="SAM-dependent_MTases_sf"/>
</dbReference>
<keyword evidence="2" id="KW-0808">Transferase</keyword>
<dbReference type="EMBL" id="BONE01000027">
    <property type="protein sequence ID" value="GIF74104.1"/>
    <property type="molecule type" value="Genomic_DNA"/>
</dbReference>
<dbReference type="Pfam" id="PF01555">
    <property type="entry name" value="N6_N4_Mtase"/>
    <property type="match status" value="1"/>
</dbReference>
<comment type="caution">
    <text evidence="6">The sequence shown here is derived from an EMBL/GenBank/DDBJ whole genome shotgun (WGS) entry which is preliminary data.</text>
</comment>
<dbReference type="PRINTS" id="PR00508">
    <property type="entry name" value="S21N4MTFRASE"/>
</dbReference>
<accession>A0ABQ4CS35</accession>
<dbReference type="SUPFAM" id="SSF53335">
    <property type="entry name" value="S-adenosyl-L-methionine-dependent methyltransferases"/>
    <property type="match status" value="1"/>
</dbReference>
<evidence type="ECO:0000313" key="6">
    <source>
        <dbReference type="EMBL" id="GIF74104.1"/>
    </source>
</evidence>
<feature type="region of interest" description="Disordered" evidence="4">
    <location>
        <begin position="1"/>
        <end position="39"/>
    </location>
</feature>
<protein>
    <recommendedName>
        <fullName evidence="3">Methyltransferase</fullName>
        <ecNumber evidence="3">2.1.1.-</ecNumber>
    </recommendedName>
</protein>
<evidence type="ECO:0000313" key="7">
    <source>
        <dbReference type="Proteomes" id="UP000604117"/>
    </source>
</evidence>
<feature type="compositionally biased region" description="Polar residues" evidence="4">
    <location>
        <begin position="28"/>
        <end position="37"/>
    </location>
</feature>
<evidence type="ECO:0000256" key="3">
    <source>
        <dbReference type="RuleBase" id="RU362026"/>
    </source>
</evidence>
<dbReference type="InterPro" id="IPR002941">
    <property type="entry name" value="DNA_methylase_N4/N6"/>
</dbReference>
<feature type="region of interest" description="Disordered" evidence="4">
    <location>
        <begin position="305"/>
        <end position="341"/>
    </location>
</feature>
<evidence type="ECO:0000259" key="5">
    <source>
        <dbReference type="Pfam" id="PF01555"/>
    </source>
</evidence>
<reference evidence="6 7" key="1">
    <citation type="submission" date="2021-01" db="EMBL/GenBank/DDBJ databases">
        <title>Whole genome shotgun sequence of Asanoa siamensis NBRC 107932.</title>
        <authorList>
            <person name="Komaki H."/>
            <person name="Tamura T."/>
        </authorList>
    </citation>
    <scope>NUCLEOTIDE SEQUENCE [LARGE SCALE GENOMIC DNA]</scope>
    <source>
        <strain evidence="6 7">NBRC 107932</strain>
    </source>
</reference>
<keyword evidence="7" id="KW-1185">Reference proteome</keyword>
<organism evidence="6 7">
    <name type="scientific">Asanoa siamensis</name>
    <dbReference type="NCBI Taxonomy" id="926357"/>
    <lineage>
        <taxon>Bacteria</taxon>
        <taxon>Bacillati</taxon>
        <taxon>Actinomycetota</taxon>
        <taxon>Actinomycetes</taxon>
        <taxon>Micromonosporales</taxon>
        <taxon>Micromonosporaceae</taxon>
        <taxon>Asanoa</taxon>
    </lineage>
</organism>
<feature type="domain" description="DNA methylase N-4/N-6" evidence="5">
    <location>
        <begin position="19"/>
        <end position="106"/>
    </location>
</feature>
<feature type="compositionally biased region" description="Basic and acidic residues" evidence="4">
    <location>
        <begin position="305"/>
        <end position="320"/>
    </location>
</feature>
<evidence type="ECO:0000256" key="4">
    <source>
        <dbReference type="SAM" id="MobiDB-lite"/>
    </source>
</evidence>
<evidence type="ECO:0000256" key="2">
    <source>
        <dbReference type="ARBA" id="ARBA00022679"/>
    </source>
</evidence>
<dbReference type="Gene3D" id="3.40.50.150">
    <property type="entry name" value="Vaccinia Virus protein VP39"/>
    <property type="match status" value="2"/>
</dbReference>
<dbReference type="InterPro" id="IPR001091">
    <property type="entry name" value="RM_Methyltransferase"/>
</dbReference>
<comment type="similarity">
    <text evidence="3">Belongs to the N(4)/N(6)-methyltransferase family.</text>
</comment>
<gene>
    <name evidence="6" type="ORF">Asi02nite_36220</name>
</gene>
<feature type="compositionally biased region" description="Polar residues" evidence="4">
    <location>
        <begin position="1"/>
        <end position="11"/>
    </location>
</feature>
<sequence>MADHQQPTPATSDSDDSSGNLPPGSVWLTGQTPSRQLRTGRYMPDAIKHPGKMLPTISRYAIHTYTSPGDIVLDPMAGIGTTVVEAMHLGRHGIGIEYEPRWADLAAANIRLAERHGATGRGNIYAGDARRVLPVLPDNVQGQAALIITSPPYGASVHGRSVTPGRTKGKVHRIHDSYGRDPDNLAHRSHGELAAGFTEILTASMGLLRPGGHLLITARPYRRDGELIDIPGMAEAAGIHAGFHLVENCIALICAVHNGQAIRRASFFQQKNVGEAIAAGDPQWLVQHEDAVILRAPKFAASFGEPERPRATVRSPHEDQLPTLPPLVEVSSGGPAARGVA</sequence>
<keyword evidence="1" id="KW-0489">Methyltransferase</keyword>
<evidence type="ECO:0000256" key="1">
    <source>
        <dbReference type="ARBA" id="ARBA00022603"/>
    </source>
</evidence>
<feature type="compositionally biased region" description="Basic and acidic residues" evidence="4">
    <location>
        <begin position="174"/>
        <end position="185"/>
    </location>
</feature>
<name>A0ABQ4CS35_9ACTN</name>
<proteinExistence type="inferred from homology"/>
<feature type="region of interest" description="Disordered" evidence="4">
    <location>
        <begin position="157"/>
        <end position="185"/>
    </location>
</feature>
<dbReference type="EC" id="2.1.1.-" evidence="3"/>